<evidence type="ECO:0000313" key="3">
    <source>
        <dbReference type="Proteomes" id="UP000318571"/>
    </source>
</evidence>
<dbReference type="EMBL" id="VCGU01000002">
    <property type="protein sequence ID" value="TRY79880.1"/>
    <property type="molecule type" value="Genomic_DNA"/>
</dbReference>
<name>A0A553PQD0_TIGCA</name>
<dbReference type="AlphaFoldDB" id="A0A553PQD0"/>
<keyword evidence="1" id="KW-0732">Signal</keyword>
<dbReference type="Proteomes" id="UP000318571">
    <property type="component" value="Chromosome 6"/>
</dbReference>
<proteinExistence type="predicted"/>
<reference evidence="2 3" key="1">
    <citation type="journal article" date="2018" name="Nat. Ecol. Evol.">
        <title>Genomic signatures of mitonuclear coevolution across populations of Tigriopus californicus.</title>
        <authorList>
            <person name="Barreto F.S."/>
            <person name="Watson E.T."/>
            <person name="Lima T.G."/>
            <person name="Willett C.S."/>
            <person name="Edmands S."/>
            <person name="Li W."/>
            <person name="Burton R.S."/>
        </authorList>
    </citation>
    <scope>NUCLEOTIDE SEQUENCE [LARGE SCALE GENOMIC DNA]</scope>
    <source>
        <strain evidence="2 3">San Diego</strain>
    </source>
</reference>
<sequence length="152" mass="18019">MAAHPSSVYIVFLLLGGMVSASMEHWNTGHSLEKRSTTFGRKEWEPQDIGYFCGDTYTICQGWFNRWINWRFYVNMNGFYDGIKGLNGPTEMELKRLELARKRLEFHEMKLNRTLEVWAMEKDLVLDEIQREEELQKLRMTIVRKILHGKSI</sequence>
<accession>A0A553PQD0</accession>
<evidence type="ECO:0000313" key="2">
    <source>
        <dbReference type="EMBL" id="TRY79880.1"/>
    </source>
</evidence>
<feature type="signal peptide" evidence="1">
    <location>
        <begin position="1"/>
        <end position="21"/>
    </location>
</feature>
<feature type="chain" id="PRO_5021903150" evidence="1">
    <location>
        <begin position="22"/>
        <end position="152"/>
    </location>
</feature>
<keyword evidence="3" id="KW-1185">Reference proteome</keyword>
<evidence type="ECO:0000256" key="1">
    <source>
        <dbReference type="SAM" id="SignalP"/>
    </source>
</evidence>
<gene>
    <name evidence="2" type="ORF">TCAL_16053</name>
</gene>
<comment type="caution">
    <text evidence="2">The sequence shown here is derived from an EMBL/GenBank/DDBJ whole genome shotgun (WGS) entry which is preliminary data.</text>
</comment>
<protein>
    <submittedName>
        <fullName evidence="2">Uncharacterized protein</fullName>
    </submittedName>
</protein>
<organism evidence="2 3">
    <name type="scientific">Tigriopus californicus</name>
    <name type="common">Marine copepod</name>
    <dbReference type="NCBI Taxonomy" id="6832"/>
    <lineage>
        <taxon>Eukaryota</taxon>
        <taxon>Metazoa</taxon>
        <taxon>Ecdysozoa</taxon>
        <taxon>Arthropoda</taxon>
        <taxon>Crustacea</taxon>
        <taxon>Multicrustacea</taxon>
        <taxon>Hexanauplia</taxon>
        <taxon>Copepoda</taxon>
        <taxon>Harpacticoida</taxon>
        <taxon>Harpacticidae</taxon>
        <taxon>Tigriopus</taxon>
    </lineage>
</organism>